<name>A0A397IQH7_9GLOM</name>
<protein>
    <submittedName>
        <fullName evidence="1">Uncharacterized protein</fullName>
    </submittedName>
</protein>
<accession>A0A397IQH7</accession>
<reference evidence="1 2" key="1">
    <citation type="submission" date="2018-08" db="EMBL/GenBank/DDBJ databases">
        <title>Genome and evolution of the arbuscular mycorrhizal fungus Diversispora epigaea (formerly Glomus versiforme) and its bacterial endosymbionts.</title>
        <authorList>
            <person name="Sun X."/>
            <person name="Fei Z."/>
            <person name="Harrison M."/>
        </authorList>
    </citation>
    <scope>NUCLEOTIDE SEQUENCE [LARGE SCALE GENOMIC DNA]</scope>
    <source>
        <strain evidence="1 2">IT104</strain>
    </source>
</reference>
<proteinExistence type="predicted"/>
<evidence type="ECO:0000313" key="1">
    <source>
        <dbReference type="EMBL" id="RHZ77052.1"/>
    </source>
</evidence>
<comment type="caution">
    <text evidence="1">The sequence shown here is derived from an EMBL/GenBank/DDBJ whole genome shotgun (WGS) entry which is preliminary data.</text>
</comment>
<sequence>MKKPNTKISKQNAQVIQYRGGKSITKILTRNDFISECDNKITNILQQSLSDKQPIYFMKDTFEYVNNIQTYILCIYGALINGQKARVDITGIKPFFDVTVPDNEPLFTFKSRLVKIISGAEKIDKSKFGMKNVYAYPISDGKRNTN</sequence>
<organism evidence="1 2">
    <name type="scientific">Diversispora epigaea</name>
    <dbReference type="NCBI Taxonomy" id="1348612"/>
    <lineage>
        <taxon>Eukaryota</taxon>
        <taxon>Fungi</taxon>
        <taxon>Fungi incertae sedis</taxon>
        <taxon>Mucoromycota</taxon>
        <taxon>Glomeromycotina</taxon>
        <taxon>Glomeromycetes</taxon>
        <taxon>Diversisporales</taxon>
        <taxon>Diversisporaceae</taxon>
        <taxon>Diversispora</taxon>
    </lineage>
</organism>
<dbReference type="AlphaFoldDB" id="A0A397IQH7"/>
<evidence type="ECO:0000313" key="2">
    <source>
        <dbReference type="Proteomes" id="UP000266861"/>
    </source>
</evidence>
<keyword evidence="2" id="KW-1185">Reference proteome</keyword>
<dbReference type="STRING" id="1348612.A0A397IQH7"/>
<gene>
    <name evidence="1" type="ORF">Glove_186g79</name>
</gene>
<dbReference type="EMBL" id="PQFF01000176">
    <property type="protein sequence ID" value="RHZ77052.1"/>
    <property type="molecule type" value="Genomic_DNA"/>
</dbReference>
<dbReference type="Proteomes" id="UP000266861">
    <property type="component" value="Unassembled WGS sequence"/>
</dbReference>
<dbReference type="OrthoDB" id="2393851at2759"/>